<feature type="compositionally biased region" description="Acidic residues" evidence="5">
    <location>
        <begin position="84"/>
        <end position="99"/>
    </location>
</feature>
<comment type="caution">
    <text evidence="8">The sequence shown here is derived from an EMBL/GenBank/DDBJ whole genome shotgun (WGS) entry which is preliminary data.</text>
</comment>
<keyword evidence="9" id="KW-1185">Reference proteome</keyword>
<evidence type="ECO:0000256" key="3">
    <source>
        <dbReference type="ARBA" id="ARBA00023212"/>
    </source>
</evidence>
<dbReference type="AlphaFoldDB" id="A0A6V8HD94"/>
<dbReference type="InterPro" id="IPR051756">
    <property type="entry name" value="Centrosomal_MT-associated"/>
</dbReference>
<feature type="compositionally biased region" description="Polar residues" evidence="5">
    <location>
        <begin position="519"/>
        <end position="536"/>
    </location>
</feature>
<evidence type="ECO:0008006" key="10">
    <source>
        <dbReference type="Google" id="ProtNLM"/>
    </source>
</evidence>
<feature type="compositionally biased region" description="Polar residues" evidence="5">
    <location>
        <begin position="141"/>
        <end position="152"/>
    </location>
</feature>
<dbReference type="PANTHER" id="PTHR19336:SF9">
    <property type="entry name" value="SPINDLE POLE BODY PROTEIN PPC89"/>
    <property type="match status" value="1"/>
</dbReference>
<evidence type="ECO:0000313" key="9">
    <source>
        <dbReference type="Proteomes" id="UP000053095"/>
    </source>
</evidence>
<protein>
    <recommendedName>
        <fullName evidence="10">Cep57 centrosome microtubule-binding domain-containing protein</fullName>
    </recommendedName>
</protein>
<dbReference type="InterPro" id="IPR024957">
    <property type="entry name" value="Cep57_MT-bd_dom"/>
</dbReference>
<accession>A0A6V8HD94</accession>
<keyword evidence="3" id="KW-0206">Cytoskeleton</keyword>
<feature type="domain" description="PPC89 centrosome localisation" evidence="7">
    <location>
        <begin position="420"/>
        <end position="486"/>
    </location>
</feature>
<evidence type="ECO:0000313" key="8">
    <source>
        <dbReference type="EMBL" id="GAM38375.1"/>
    </source>
</evidence>
<proteinExistence type="predicted"/>
<comment type="subcellular location">
    <subcellularLocation>
        <location evidence="1">Cytoplasm</location>
        <location evidence="1">Cytoskeleton</location>
        <location evidence="1">Microtubule organizing center</location>
    </subcellularLocation>
</comment>
<evidence type="ECO:0000259" key="7">
    <source>
        <dbReference type="Pfam" id="PF14197"/>
    </source>
</evidence>
<feature type="coiled-coil region" evidence="4">
    <location>
        <begin position="862"/>
        <end position="922"/>
    </location>
</feature>
<dbReference type="Pfam" id="PF06657">
    <property type="entry name" value="Cep57_MT_bd"/>
    <property type="match status" value="1"/>
</dbReference>
<feature type="compositionally biased region" description="Polar residues" evidence="5">
    <location>
        <begin position="12"/>
        <end position="23"/>
    </location>
</feature>
<feature type="region of interest" description="Disordered" evidence="5">
    <location>
        <begin position="1"/>
        <end position="204"/>
    </location>
</feature>
<feature type="coiled-coil region" evidence="4">
    <location>
        <begin position="350"/>
        <end position="391"/>
    </location>
</feature>
<evidence type="ECO:0000259" key="6">
    <source>
        <dbReference type="Pfam" id="PF06657"/>
    </source>
</evidence>
<feature type="domain" description="Cep57 centrosome microtubule-binding" evidence="6">
    <location>
        <begin position="853"/>
        <end position="929"/>
    </location>
</feature>
<dbReference type="GO" id="GO:0005815">
    <property type="term" value="C:microtubule organizing center"/>
    <property type="evidence" value="ECO:0007669"/>
    <property type="project" value="UniProtKB-SubCell"/>
</dbReference>
<keyword evidence="2" id="KW-0963">Cytoplasm</keyword>
<dbReference type="Proteomes" id="UP000053095">
    <property type="component" value="Unassembled WGS sequence"/>
</dbReference>
<dbReference type="GO" id="GO:0008017">
    <property type="term" value="F:microtubule binding"/>
    <property type="evidence" value="ECO:0007669"/>
    <property type="project" value="InterPro"/>
</dbReference>
<dbReference type="Pfam" id="PF14197">
    <property type="entry name" value="Cep57_CLD_2"/>
    <property type="match status" value="1"/>
</dbReference>
<feature type="compositionally biased region" description="Basic and acidic residues" evidence="5">
    <location>
        <begin position="553"/>
        <end position="562"/>
    </location>
</feature>
<dbReference type="EMBL" id="DF933829">
    <property type="protein sequence ID" value="GAM38375.1"/>
    <property type="molecule type" value="Genomic_DNA"/>
</dbReference>
<evidence type="ECO:0000256" key="1">
    <source>
        <dbReference type="ARBA" id="ARBA00004267"/>
    </source>
</evidence>
<dbReference type="PANTHER" id="PTHR19336">
    <property type="entry name" value="UNCHARACTERIZED DUF1167"/>
    <property type="match status" value="1"/>
</dbReference>
<feature type="region of interest" description="Disordered" evidence="5">
    <location>
        <begin position="247"/>
        <end position="271"/>
    </location>
</feature>
<organism evidence="8 9">
    <name type="scientific">Talaromyces pinophilus</name>
    <name type="common">Penicillium pinophilum</name>
    <dbReference type="NCBI Taxonomy" id="128442"/>
    <lineage>
        <taxon>Eukaryota</taxon>
        <taxon>Fungi</taxon>
        <taxon>Dikarya</taxon>
        <taxon>Ascomycota</taxon>
        <taxon>Pezizomycotina</taxon>
        <taxon>Eurotiomycetes</taxon>
        <taxon>Eurotiomycetidae</taxon>
        <taxon>Eurotiales</taxon>
        <taxon>Trichocomaceae</taxon>
        <taxon>Talaromyces</taxon>
        <taxon>Talaromyces sect. Talaromyces</taxon>
    </lineage>
</organism>
<feature type="coiled-coil region" evidence="4">
    <location>
        <begin position="417"/>
        <end position="496"/>
    </location>
</feature>
<gene>
    <name evidence="8" type="ORF">TCE0_033r09046</name>
</gene>
<feature type="compositionally biased region" description="Basic and acidic residues" evidence="5">
    <location>
        <begin position="701"/>
        <end position="719"/>
    </location>
</feature>
<dbReference type="InterPro" id="IPR025925">
    <property type="entry name" value="PPC89_CLD"/>
</dbReference>
<evidence type="ECO:0000256" key="5">
    <source>
        <dbReference type="SAM" id="MobiDB-lite"/>
    </source>
</evidence>
<feature type="compositionally biased region" description="Polar residues" evidence="5">
    <location>
        <begin position="680"/>
        <end position="698"/>
    </location>
</feature>
<name>A0A6V8HD94_TALPI</name>
<reference evidence="9" key="1">
    <citation type="journal article" date="2015" name="Genome Announc.">
        <title>Draft genome sequence of Talaromyces cellulolyticus strain Y-94, a source of lignocellulosic biomass-degrading enzymes.</title>
        <authorList>
            <person name="Fujii T."/>
            <person name="Koike H."/>
            <person name="Sawayama S."/>
            <person name="Yano S."/>
            <person name="Inoue H."/>
        </authorList>
    </citation>
    <scope>NUCLEOTIDE SEQUENCE [LARGE SCALE GENOMIC DNA]</scope>
    <source>
        <strain evidence="9">Y-94</strain>
    </source>
</reference>
<evidence type="ECO:0000256" key="2">
    <source>
        <dbReference type="ARBA" id="ARBA00022490"/>
    </source>
</evidence>
<sequence length="1013" mass="113621">MTRPYSMRHTENTQASVGESTMSDFDPENEALVSTRQLDHSQKLPNLPASFRRPSTAGKSPSPRLDPDYTIDTSAINRAFPEFSDVESSPDDETEDDFSIEIGRGAKNAGRSRRDDSRNSMMSIENSVRSSSPAIKLDYPATSTPPRSAMRSSSKRAVAGDTLRKDAQIRRASQMQKENIDPQPQASRSKNATRSNEPRHTLAEMHVRARETYDGSYISDERPQNVPVNTRTTRFGHVSAQVAAAMESASRNTLPTDSRRSQRDPALNPTFTLDTVTNGSILLPDLPNISELVSGVYDDGTPVFTRQTRPRTTRFISPPAEDMDASQPGGHLPLKNVPIPEDEKAIFVSLKLLQDKVADLELAKSEAEKKLEDAREENHLLKAEKSRRQKEQYDRLKLFGGEDGEQPRGSTKLLQDKNRLEAMNLALQNRLDIADRKVQVHESALKSLAQERDSAVTQLGVAYLNTQETKRENEALKKENAELRAQVNKLTALTRELIGNETNTHQSLPKDQLETEHITMSTDPNEGNTQKTSGSTRARRQSKEQAVHTINSTRDDPESRVLERVEKEISRLEKQREDEELFSLSLSRPTTANLGAVTKSTMLYKSGEAESSRKVPNTGKQRIKRVIVEEADTTENFTEDVREETQNQTSGQDFTLLSFIDDREIARLRRRLEIERATRKQNQSVAAKEQSAITSTTAKRVASDPPRKSSLKEPKERVVRPTSALSEANAIRRTDQDDPVEGPSGRRRRHSDHSVQSQSRRKKAIPELTSAFILPDITLRYAETATREPVRLSESAQKVLDSVAGHDGRNCTVCKRLLPEGVTHHHDDVHVTVPKPIPVSERMPEPSVYNEEQTLRPSRPPAEALATVLKSLEDELSHLKMQLAIAQQAFSKHDASLGKRQRKSLSTKIEKLLKEIDTKADQIYALYDVLEGQKQVGHEMTEREMEVTLQSIGIDVQNAAKLANLTGATDQALRRKTVQNVEDFDDDYDEELPWEGFESTAEMTGRHTSRSNL</sequence>
<keyword evidence="4" id="KW-0175">Coiled coil</keyword>
<evidence type="ECO:0000256" key="4">
    <source>
        <dbReference type="SAM" id="Coils"/>
    </source>
</evidence>
<feature type="compositionally biased region" description="Polar residues" evidence="5">
    <location>
        <begin position="124"/>
        <end position="133"/>
    </location>
</feature>
<feature type="region of interest" description="Disordered" evidence="5">
    <location>
        <begin position="519"/>
        <end position="562"/>
    </location>
</feature>
<feature type="compositionally biased region" description="Polar residues" evidence="5">
    <location>
        <begin position="171"/>
        <end position="195"/>
    </location>
</feature>
<feature type="region of interest" description="Disordered" evidence="5">
    <location>
        <begin position="678"/>
        <end position="763"/>
    </location>
</feature>